<proteinExistence type="predicted"/>
<sequence length="141" mass="15809">MIIAAFNTGGLTDPCIHAPRIKRLQRPVSRCEACRVETVASKEKNQPAPPHVIFDDLVSPNRQPSRPWLHLLDDEVAPTVLESARPTRVVWSSLWTKRPDAQVVFDLSGGRSGTDLRWTLLTDQPAPDDLRMHTRDAIQKG</sequence>
<evidence type="ECO:0000313" key="2">
    <source>
        <dbReference type="Proteomes" id="UP000004881"/>
    </source>
</evidence>
<dbReference type="Proteomes" id="UP000004881">
    <property type="component" value="Unassembled WGS sequence"/>
</dbReference>
<evidence type="ECO:0000313" key="1">
    <source>
        <dbReference type="EMBL" id="GAB41859.1"/>
    </source>
</evidence>
<name>A0ABQ0H7K6_9ACTN</name>
<dbReference type="EMBL" id="BAFD01000001">
    <property type="protein sequence ID" value="GAB41859.1"/>
    <property type="molecule type" value="Genomic_DNA"/>
</dbReference>
<accession>A0ABQ0H7K6</accession>
<organism evidence="1 2">
    <name type="scientific">Gordonia terrae NBRC 100016</name>
    <dbReference type="NCBI Taxonomy" id="1089454"/>
    <lineage>
        <taxon>Bacteria</taxon>
        <taxon>Bacillati</taxon>
        <taxon>Actinomycetota</taxon>
        <taxon>Actinomycetes</taxon>
        <taxon>Mycobacteriales</taxon>
        <taxon>Gordoniaceae</taxon>
        <taxon>Gordonia</taxon>
    </lineage>
</organism>
<comment type="caution">
    <text evidence="1">The sequence shown here is derived from an EMBL/GenBank/DDBJ whole genome shotgun (WGS) entry which is preliminary data.</text>
</comment>
<gene>
    <name evidence="1" type="ORF">GOTRE_001_01080</name>
</gene>
<keyword evidence="2" id="KW-1185">Reference proteome</keyword>
<evidence type="ECO:0008006" key="3">
    <source>
        <dbReference type="Google" id="ProtNLM"/>
    </source>
</evidence>
<reference evidence="1 2" key="1">
    <citation type="submission" date="2012-02" db="EMBL/GenBank/DDBJ databases">
        <title>Whole genome shotgun sequence of Gordonia terrae NBRC 100016.</title>
        <authorList>
            <person name="Takarada H."/>
            <person name="Hosoyama A."/>
            <person name="Tsuchikane K."/>
            <person name="Katsumata H."/>
            <person name="Yamazaki S."/>
            <person name="Fujita N."/>
        </authorList>
    </citation>
    <scope>NUCLEOTIDE SEQUENCE [LARGE SCALE GENOMIC DNA]</scope>
    <source>
        <strain evidence="1 2">NBRC 100016</strain>
    </source>
</reference>
<protein>
    <recommendedName>
        <fullName evidence="3">Transposase</fullName>
    </recommendedName>
</protein>